<dbReference type="EnsemblProtists" id="HpaT802279">
    <property type="protein sequence ID" value="HpaP802279"/>
    <property type="gene ID" value="HpaG802279"/>
</dbReference>
<dbReference type="AlphaFoldDB" id="M4B7M7"/>
<reference evidence="1" key="2">
    <citation type="submission" date="2015-06" db="UniProtKB">
        <authorList>
            <consortium name="EnsemblProtists"/>
        </authorList>
    </citation>
    <scope>IDENTIFICATION</scope>
    <source>
        <strain evidence="1">Emoy2</strain>
    </source>
</reference>
<evidence type="ECO:0000313" key="2">
    <source>
        <dbReference type="Proteomes" id="UP000011713"/>
    </source>
</evidence>
<evidence type="ECO:0000313" key="1">
    <source>
        <dbReference type="EnsemblProtists" id="HpaP802279"/>
    </source>
</evidence>
<protein>
    <submittedName>
        <fullName evidence="1">Uncharacterized protein</fullName>
    </submittedName>
</protein>
<keyword evidence="2" id="KW-1185">Reference proteome</keyword>
<sequence length="104" mass="11537">MILMTLPTSSYDPLRLYDILRCSCGSVCCLSCGKRSPATFCAYLLLLDCFRSAYIQHVCPAPASRTLLASFLFCYRAADIDGRGLTADTDRLASRYCSSYYTNS</sequence>
<dbReference type="Proteomes" id="UP000011713">
    <property type="component" value="Unassembled WGS sequence"/>
</dbReference>
<organism evidence="1 2">
    <name type="scientific">Hyaloperonospora arabidopsidis (strain Emoy2)</name>
    <name type="common">Downy mildew agent</name>
    <name type="synonym">Peronospora arabidopsidis</name>
    <dbReference type="NCBI Taxonomy" id="559515"/>
    <lineage>
        <taxon>Eukaryota</taxon>
        <taxon>Sar</taxon>
        <taxon>Stramenopiles</taxon>
        <taxon>Oomycota</taxon>
        <taxon>Peronosporomycetes</taxon>
        <taxon>Peronosporales</taxon>
        <taxon>Peronosporaceae</taxon>
        <taxon>Hyaloperonospora</taxon>
    </lineage>
</organism>
<name>M4B7M7_HYAAE</name>
<dbReference type="EMBL" id="JH597876">
    <property type="status" value="NOT_ANNOTATED_CDS"/>
    <property type="molecule type" value="Genomic_DNA"/>
</dbReference>
<dbReference type="HOGENOM" id="CLU_2255337_0_0_1"/>
<proteinExistence type="predicted"/>
<dbReference type="VEuPathDB" id="FungiDB:HpaG802279"/>
<dbReference type="InParanoid" id="M4B7M7"/>
<accession>M4B7M7</accession>
<reference evidence="2" key="1">
    <citation type="journal article" date="2010" name="Science">
        <title>Signatures of adaptation to obligate biotrophy in the Hyaloperonospora arabidopsidis genome.</title>
        <authorList>
            <person name="Baxter L."/>
            <person name="Tripathy S."/>
            <person name="Ishaque N."/>
            <person name="Boot N."/>
            <person name="Cabral A."/>
            <person name="Kemen E."/>
            <person name="Thines M."/>
            <person name="Ah-Fong A."/>
            <person name="Anderson R."/>
            <person name="Badejoko W."/>
            <person name="Bittner-Eddy P."/>
            <person name="Boore J.L."/>
            <person name="Chibucos M.C."/>
            <person name="Coates M."/>
            <person name="Dehal P."/>
            <person name="Delehaunty K."/>
            <person name="Dong S."/>
            <person name="Downton P."/>
            <person name="Dumas B."/>
            <person name="Fabro G."/>
            <person name="Fronick C."/>
            <person name="Fuerstenberg S.I."/>
            <person name="Fulton L."/>
            <person name="Gaulin E."/>
            <person name="Govers F."/>
            <person name="Hughes L."/>
            <person name="Humphray S."/>
            <person name="Jiang R.H."/>
            <person name="Judelson H."/>
            <person name="Kamoun S."/>
            <person name="Kyung K."/>
            <person name="Meijer H."/>
            <person name="Minx P."/>
            <person name="Morris P."/>
            <person name="Nelson J."/>
            <person name="Phuntumart V."/>
            <person name="Qutob D."/>
            <person name="Rehmany A."/>
            <person name="Rougon-Cardoso A."/>
            <person name="Ryden P."/>
            <person name="Torto-Alalibo T."/>
            <person name="Studholme D."/>
            <person name="Wang Y."/>
            <person name="Win J."/>
            <person name="Wood J."/>
            <person name="Clifton S.W."/>
            <person name="Rogers J."/>
            <person name="Van den Ackerveken G."/>
            <person name="Jones J.D."/>
            <person name="McDowell J.M."/>
            <person name="Beynon J."/>
            <person name="Tyler B.M."/>
        </authorList>
    </citation>
    <scope>NUCLEOTIDE SEQUENCE [LARGE SCALE GENOMIC DNA]</scope>
    <source>
        <strain evidence="2">Emoy2</strain>
    </source>
</reference>